<keyword evidence="7 15" id="KW-1133">Transmembrane helix</keyword>
<evidence type="ECO:0000256" key="5">
    <source>
        <dbReference type="ARBA" id="ARBA00022692"/>
    </source>
</evidence>
<comment type="subunit">
    <text evidence="15">F-type ATPases have 2 components, F(1) - the catalytic core - and F(0) - the membrane proton channel. F(1) has five subunits: alpha(3), beta(3), gamma(1), delta(1), epsilon(1). F(0) has three main subunits: a(1), b(2) and c(10-14). The alpha and beta chains form an alternating ring which encloses part of the gamma chain. F(1) is attached to F(0) by a central stalk formed by the gamma and epsilon chains, while a peripheral stalk is formed by the delta and b chains.</text>
</comment>
<keyword evidence="3 15" id="KW-1003">Cell membrane</keyword>
<keyword evidence="5 15" id="KW-0812">Transmembrane</keyword>
<dbReference type="RefSeq" id="WP_083186586.1">
    <property type="nucleotide sequence ID" value="NZ_MAGO01000003.1"/>
</dbReference>
<dbReference type="NCBIfam" id="TIGR01144">
    <property type="entry name" value="ATP_synt_b"/>
    <property type="match status" value="1"/>
</dbReference>
<dbReference type="OrthoDB" id="5471016at2"/>
<comment type="caution">
    <text evidence="19">The sequence shown here is derived from an EMBL/GenBank/DDBJ whole genome shotgun (WGS) entry which is preliminary data.</text>
</comment>
<dbReference type="STRING" id="1156395.DBT_0713"/>
<evidence type="ECO:0000256" key="12">
    <source>
        <dbReference type="ARBA" id="ARBA00025614"/>
    </source>
</evidence>
<evidence type="ECO:0000256" key="3">
    <source>
        <dbReference type="ARBA" id="ARBA00022475"/>
    </source>
</evidence>
<feature type="region of interest" description="Disordered" evidence="18">
    <location>
        <begin position="50"/>
        <end position="70"/>
    </location>
</feature>
<evidence type="ECO:0000256" key="6">
    <source>
        <dbReference type="ARBA" id="ARBA00022781"/>
    </source>
</evidence>
<comment type="subunit">
    <text evidence="13">F-type ATPases have 2 components, F(1) - the catalytic core - and F(0) - the membrane proton channel. F(1) has five subunits: alpha(3), beta(3), gamma(1), delta(1), epsilon(1). F(0) has four main subunits: a(1), b(2) and c(10-14). The alpha and beta chains form an alternating ring which encloses part of the gamma chain. F(1) is attached to F(0) by a central stalk formed by the gamma and epsilon chains, while a peripheral stalk is formed by the delta and b chains.</text>
</comment>
<comment type="function">
    <text evidence="12">Component of the F(0) channel, it forms part of the peripheral stalk, linking F(1) to F(0). The b'-subunit is a diverged and duplicated form of b found in plants and photosynthetic bacteria.</text>
</comment>
<evidence type="ECO:0000256" key="10">
    <source>
        <dbReference type="ARBA" id="ARBA00023310"/>
    </source>
</evidence>
<evidence type="ECO:0000256" key="18">
    <source>
        <dbReference type="SAM" id="MobiDB-lite"/>
    </source>
</evidence>
<comment type="similarity">
    <text evidence="1 15 16">Belongs to the ATPase B chain family.</text>
</comment>
<feature type="transmembrane region" description="Helical" evidence="15">
    <location>
        <begin position="82"/>
        <end position="100"/>
    </location>
</feature>
<accession>A0A1B9F754</accession>
<dbReference type="CDD" id="cd06503">
    <property type="entry name" value="ATP-synt_Fo_b"/>
    <property type="match status" value="1"/>
</dbReference>
<dbReference type="PANTHER" id="PTHR33445">
    <property type="entry name" value="ATP SYNTHASE SUBUNIT B', CHLOROPLASTIC"/>
    <property type="match status" value="1"/>
</dbReference>
<keyword evidence="6 15" id="KW-0375">Hydrogen ion transport</keyword>
<feature type="compositionally biased region" description="Basic and acidic residues" evidence="18">
    <location>
        <begin position="58"/>
        <end position="70"/>
    </location>
</feature>
<feature type="coiled-coil region" evidence="17">
    <location>
        <begin position="105"/>
        <end position="208"/>
    </location>
</feature>
<dbReference type="GO" id="GO:0046961">
    <property type="term" value="F:proton-transporting ATPase activity, rotational mechanism"/>
    <property type="evidence" value="ECO:0007669"/>
    <property type="project" value="TreeGrafter"/>
</dbReference>
<sequence>MRGKSLFGLVVLFAVLVLWPCSVTKIYASEEGHAVQQEAVVNHHVAASGEGSGAAMHEGAHHAEGGAHGEHHGLTHQQIMNFIWHTLNFALLVVILVKFLKAPIANALKSRTEDIEKAFAELEEKKKEAERKYAEYEKKLSTMDKEAERILSSFIQQGEAEKQKIIEQARQSAERIKAQAELYVQQELQKARHELQREVAEIAVKMAEDIIRKNLNEQDHHRLISEYLEKVVTKN</sequence>
<gene>
    <name evidence="15" type="primary">atpF</name>
    <name evidence="19" type="ORF">DBT_0713</name>
</gene>
<comment type="subcellular location">
    <subcellularLocation>
        <location evidence="15">Cell membrane</location>
        <topology evidence="15">Single-pass membrane protein</topology>
    </subcellularLocation>
    <subcellularLocation>
        <location evidence="14">Endomembrane system</location>
        <topology evidence="14">Single-pass membrane protein</topology>
    </subcellularLocation>
</comment>
<dbReference type="EMBL" id="MAGO01000003">
    <property type="protein sequence ID" value="OCC15788.1"/>
    <property type="molecule type" value="Genomic_DNA"/>
</dbReference>
<dbReference type="HAMAP" id="MF_01398">
    <property type="entry name" value="ATP_synth_b_bprime"/>
    <property type="match status" value="1"/>
</dbReference>
<keyword evidence="17" id="KW-0175">Coiled coil</keyword>
<keyword evidence="9 15" id="KW-0472">Membrane</keyword>
<proteinExistence type="inferred from homology"/>
<evidence type="ECO:0000313" key="20">
    <source>
        <dbReference type="Proteomes" id="UP000093080"/>
    </source>
</evidence>
<dbReference type="InterPro" id="IPR002146">
    <property type="entry name" value="ATP_synth_b/b'su_bac/chlpt"/>
</dbReference>
<dbReference type="GO" id="GO:0045259">
    <property type="term" value="C:proton-transporting ATP synthase complex"/>
    <property type="evidence" value="ECO:0007669"/>
    <property type="project" value="UniProtKB-KW"/>
</dbReference>
<dbReference type="Pfam" id="PF00430">
    <property type="entry name" value="ATP-synt_B"/>
    <property type="match status" value="1"/>
</dbReference>
<evidence type="ECO:0000256" key="1">
    <source>
        <dbReference type="ARBA" id="ARBA00005513"/>
    </source>
</evidence>
<dbReference type="PANTHER" id="PTHR33445:SF1">
    <property type="entry name" value="ATP SYNTHASE SUBUNIT B"/>
    <property type="match status" value="1"/>
</dbReference>
<keyword evidence="20" id="KW-1185">Reference proteome</keyword>
<evidence type="ECO:0000256" key="8">
    <source>
        <dbReference type="ARBA" id="ARBA00023065"/>
    </source>
</evidence>
<evidence type="ECO:0000313" key="19">
    <source>
        <dbReference type="EMBL" id="OCC15788.1"/>
    </source>
</evidence>
<evidence type="ECO:0000256" key="16">
    <source>
        <dbReference type="RuleBase" id="RU003848"/>
    </source>
</evidence>
<evidence type="ECO:0000256" key="9">
    <source>
        <dbReference type="ARBA" id="ARBA00023136"/>
    </source>
</evidence>
<evidence type="ECO:0000256" key="7">
    <source>
        <dbReference type="ARBA" id="ARBA00022989"/>
    </source>
</evidence>
<dbReference type="GO" id="GO:0046933">
    <property type="term" value="F:proton-transporting ATP synthase activity, rotational mechanism"/>
    <property type="evidence" value="ECO:0007669"/>
    <property type="project" value="UniProtKB-UniRule"/>
</dbReference>
<keyword evidence="8 15" id="KW-0406">Ion transport</keyword>
<name>A0A1B9F754_9BACT</name>
<dbReference type="GO" id="GO:0005886">
    <property type="term" value="C:plasma membrane"/>
    <property type="evidence" value="ECO:0007669"/>
    <property type="project" value="UniProtKB-SubCell"/>
</dbReference>
<reference evidence="19 20" key="1">
    <citation type="submission" date="2016-06" db="EMBL/GenBank/DDBJ databases">
        <title>Respiratory ammonification of nitrate coupled to the oxidation of elemental sulfur in deep-sea autotrophic thermophilic bacteria.</title>
        <authorList>
            <person name="Slobodkina G.B."/>
            <person name="Mardanov A.V."/>
            <person name="Ravin N.V."/>
            <person name="Frolova A.A."/>
            <person name="Viryasiv M.B."/>
            <person name="Chernyh N.A."/>
            <person name="Bonch-Osmolovskaya E.A."/>
            <person name="Slobodkin A.I."/>
        </authorList>
    </citation>
    <scope>NUCLEOTIDE SEQUENCE [LARGE SCALE GENOMIC DNA]</scope>
    <source>
        <strain evidence="19 20">S69</strain>
    </source>
</reference>
<evidence type="ECO:0000256" key="11">
    <source>
        <dbReference type="ARBA" id="ARBA00025198"/>
    </source>
</evidence>
<evidence type="ECO:0000256" key="2">
    <source>
        <dbReference type="ARBA" id="ARBA00022448"/>
    </source>
</evidence>
<keyword evidence="10 15" id="KW-0066">ATP synthesis</keyword>
<dbReference type="Proteomes" id="UP000093080">
    <property type="component" value="Unassembled WGS sequence"/>
</dbReference>
<dbReference type="InterPro" id="IPR050059">
    <property type="entry name" value="ATP_synthase_B_chain"/>
</dbReference>
<evidence type="ECO:0000256" key="17">
    <source>
        <dbReference type="SAM" id="Coils"/>
    </source>
</evidence>
<dbReference type="InterPro" id="IPR005864">
    <property type="entry name" value="ATP_synth_F0_bsu_bac"/>
</dbReference>
<comment type="function">
    <text evidence="11 15">F(1)F(0) ATP synthase produces ATP from ADP in the presence of a proton or sodium gradient. F-type ATPases consist of two structural domains, F(1) containing the extramembraneous catalytic core and F(0) containing the membrane proton channel, linked together by a central stalk and a peripheral stalk. During catalysis, ATP synthesis in the catalytic domain of F(1) is coupled via a rotary mechanism of the central stalk subunits to proton translocation.</text>
</comment>
<evidence type="ECO:0000256" key="14">
    <source>
        <dbReference type="ARBA" id="ARBA00037847"/>
    </source>
</evidence>
<keyword evidence="4 15" id="KW-0138">CF(0)</keyword>
<evidence type="ECO:0000256" key="4">
    <source>
        <dbReference type="ARBA" id="ARBA00022547"/>
    </source>
</evidence>
<protein>
    <recommendedName>
        <fullName evidence="15">ATP synthase subunit b</fullName>
    </recommendedName>
    <alternativeName>
        <fullName evidence="15">ATP synthase F(0) sector subunit b</fullName>
    </alternativeName>
    <alternativeName>
        <fullName evidence="15">ATPase subunit I</fullName>
    </alternativeName>
    <alternativeName>
        <fullName evidence="15">F-type ATPase subunit b</fullName>
        <shortName evidence="15">F-ATPase subunit b</shortName>
    </alternativeName>
</protein>
<evidence type="ECO:0000256" key="15">
    <source>
        <dbReference type="HAMAP-Rule" id="MF_01398"/>
    </source>
</evidence>
<organism evidence="19 20">
    <name type="scientific">Dissulfuribacter thermophilus</name>
    <dbReference type="NCBI Taxonomy" id="1156395"/>
    <lineage>
        <taxon>Bacteria</taxon>
        <taxon>Pseudomonadati</taxon>
        <taxon>Thermodesulfobacteriota</taxon>
        <taxon>Dissulfuribacteria</taxon>
        <taxon>Dissulfuribacterales</taxon>
        <taxon>Dissulfuribacteraceae</taxon>
        <taxon>Dissulfuribacter</taxon>
    </lineage>
</organism>
<dbReference type="AlphaFoldDB" id="A0A1B9F754"/>
<keyword evidence="2 15" id="KW-0813">Transport</keyword>
<evidence type="ECO:0000256" key="13">
    <source>
        <dbReference type="ARBA" id="ARBA00026054"/>
    </source>
</evidence>
<dbReference type="GO" id="GO:0012505">
    <property type="term" value="C:endomembrane system"/>
    <property type="evidence" value="ECO:0007669"/>
    <property type="project" value="UniProtKB-SubCell"/>
</dbReference>